<keyword evidence="1" id="KW-0805">Transcription regulation</keyword>
<dbReference type="Pfam" id="PF12840">
    <property type="entry name" value="HTH_20"/>
    <property type="match status" value="1"/>
</dbReference>
<dbReference type="GO" id="GO:0003677">
    <property type="term" value="F:DNA binding"/>
    <property type="evidence" value="ECO:0007669"/>
    <property type="project" value="UniProtKB-KW"/>
</dbReference>
<dbReference type="CDD" id="cd00090">
    <property type="entry name" value="HTH_ARSR"/>
    <property type="match status" value="1"/>
</dbReference>
<reference evidence="5 6" key="1">
    <citation type="submission" date="2017-01" db="EMBL/GenBank/DDBJ databases">
        <authorList>
            <person name="Mah S.A."/>
            <person name="Swanson W.J."/>
            <person name="Moy G.W."/>
            <person name="Vacquier V.D."/>
        </authorList>
    </citation>
    <scope>NUCLEOTIDE SEQUENCE [LARGE SCALE GENOMIC DNA]</scope>
    <source>
        <strain evidence="5 6">CPCC 203464</strain>
    </source>
</reference>
<feature type="domain" description="HTH arsR-type" evidence="4">
    <location>
        <begin position="41"/>
        <end position="137"/>
    </location>
</feature>
<dbReference type="InterPro" id="IPR036390">
    <property type="entry name" value="WH_DNA-bd_sf"/>
</dbReference>
<keyword evidence="2" id="KW-0238">DNA-binding</keyword>
<evidence type="ECO:0000259" key="4">
    <source>
        <dbReference type="SMART" id="SM00418"/>
    </source>
</evidence>
<evidence type="ECO:0000256" key="1">
    <source>
        <dbReference type="ARBA" id="ARBA00023015"/>
    </source>
</evidence>
<name>A0A1N7GYV7_9NOCA</name>
<keyword evidence="3" id="KW-0804">Transcription</keyword>
<evidence type="ECO:0000313" key="5">
    <source>
        <dbReference type="EMBL" id="SIS17769.1"/>
    </source>
</evidence>
<dbReference type="SMART" id="SM00418">
    <property type="entry name" value="HTH_ARSR"/>
    <property type="match status" value="1"/>
</dbReference>
<dbReference type="Gene3D" id="1.10.10.10">
    <property type="entry name" value="Winged helix-like DNA-binding domain superfamily/Winged helix DNA-binding domain"/>
    <property type="match status" value="1"/>
</dbReference>
<dbReference type="STRING" id="1344003.SAMN05445060_3304"/>
<dbReference type="InterPro" id="IPR051081">
    <property type="entry name" value="HTH_MetalResp_TranReg"/>
</dbReference>
<dbReference type="InterPro" id="IPR036388">
    <property type="entry name" value="WH-like_DNA-bd_sf"/>
</dbReference>
<evidence type="ECO:0000256" key="3">
    <source>
        <dbReference type="ARBA" id="ARBA00023163"/>
    </source>
</evidence>
<organism evidence="5 6">
    <name type="scientific">Williamsia sterculiae</name>
    <dbReference type="NCBI Taxonomy" id="1344003"/>
    <lineage>
        <taxon>Bacteria</taxon>
        <taxon>Bacillati</taxon>
        <taxon>Actinomycetota</taxon>
        <taxon>Actinomycetes</taxon>
        <taxon>Mycobacteriales</taxon>
        <taxon>Nocardiaceae</taxon>
        <taxon>Williamsia</taxon>
    </lineage>
</organism>
<gene>
    <name evidence="5" type="ORF">SAMN05445060_3304</name>
</gene>
<evidence type="ECO:0000256" key="2">
    <source>
        <dbReference type="ARBA" id="ARBA00023125"/>
    </source>
</evidence>
<dbReference type="EMBL" id="FTNT01000010">
    <property type="protein sequence ID" value="SIS17769.1"/>
    <property type="molecule type" value="Genomic_DNA"/>
</dbReference>
<protein>
    <submittedName>
        <fullName evidence="5">Transcriptional regulator, ArsR family</fullName>
    </submittedName>
</protein>
<dbReference type="SUPFAM" id="SSF46785">
    <property type="entry name" value="Winged helix' DNA-binding domain"/>
    <property type="match status" value="1"/>
</dbReference>
<dbReference type="GO" id="GO:0003700">
    <property type="term" value="F:DNA-binding transcription factor activity"/>
    <property type="evidence" value="ECO:0007669"/>
    <property type="project" value="InterPro"/>
</dbReference>
<dbReference type="PANTHER" id="PTHR33154:SF15">
    <property type="entry name" value="REGULATORY PROTEIN ARSR"/>
    <property type="match status" value="1"/>
</dbReference>
<dbReference type="InterPro" id="IPR001845">
    <property type="entry name" value="HTH_ArsR_DNA-bd_dom"/>
</dbReference>
<dbReference type="AlphaFoldDB" id="A0A1N7GYV7"/>
<dbReference type="Proteomes" id="UP000186218">
    <property type="component" value="Unassembled WGS sequence"/>
</dbReference>
<evidence type="ECO:0000313" key="6">
    <source>
        <dbReference type="Proteomes" id="UP000186218"/>
    </source>
</evidence>
<sequence>MTARHVSFEKIIAKLFFRNYRRGMEPPEDARRRRRQLSTLAELKAVSHPTRLRLFYALKASGEPMTATQLGEIVDESPASVSYHLRNLAANGFIEETSIDDGDRRQRWWQPSPVSFSWSQTDFGNSPGATAVTVAAKSAMRGHHWSRLSEYDQTASSWGDEWVRAAFSTDTMMRLTPDQTAALHADLQLVIDRYRTGGPSAESDDVATVMVLMHGFPTQI</sequence>
<dbReference type="PRINTS" id="PR00778">
    <property type="entry name" value="HTHARSR"/>
</dbReference>
<accession>A0A1N7GYV7</accession>
<proteinExistence type="predicted"/>
<keyword evidence="6" id="KW-1185">Reference proteome</keyword>
<dbReference type="PANTHER" id="PTHR33154">
    <property type="entry name" value="TRANSCRIPTIONAL REGULATOR, ARSR FAMILY"/>
    <property type="match status" value="1"/>
</dbReference>
<dbReference type="InterPro" id="IPR011991">
    <property type="entry name" value="ArsR-like_HTH"/>
</dbReference>